<evidence type="ECO:0008006" key="3">
    <source>
        <dbReference type="Google" id="ProtNLM"/>
    </source>
</evidence>
<dbReference type="EMBL" id="NMPM01000069">
    <property type="protein sequence ID" value="PAV25274.1"/>
    <property type="molecule type" value="Genomic_DNA"/>
</dbReference>
<dbReference type="Proteomes" id="UP000218332">
    <property type="component" value="Unassembled WGS sequence"/>
</dbReference>
<sequence length="230" mass="24947">MSELLDHLMQEASVWQGRRAASQHLSVEATGHPELDRSLGDSGWPRGALSECLLAHEGIGELQLALPLMRRVTERGQMVFWVNPPHTPYAPELNRQGVGLDQVVVVRTEDDGDLLWTLENCLRSPVTGLVMAWPGRLTARAIRRLQLAAESGDNVCLLFRAEKEAMQSSPAALRLKASPVSDTALHLDILKRRGGWPGQSCAIRLGDRTGLPEATAAESVVAGPWQGAGA</sequence>
<accession>A0A2A2I1V9</accession>
<organism evidence="1 2">
    <name type="scientific">Tamilnaduibacter salinus</name>
    <dbReference type="NCBI Taxonomy" id="1484056"/>
    <lineage>
        <taxon>Bacteria</taxon>
        <taxon>Pseudomonadati</taxon>
        <taxon>Pseudomonadota</taxon>
        <taxon>Gammaproteobacteria</taxon>
        <taxon>Pseudomonadales</taxon>
        <taxon>Marinobacteraceae</taxon>
        <taxon>Tamilnaduibacter</taxon>
    </lineage>
</organism>
<name>A0A2A2I1V9_9GAMM</name>
<keyword evidence="2" id="KW-1185">Reference proteome</keyword>
<dbReference type="Gene3D" id="3.40.50.300">
    <property type="entry name" value="P-loop containing nucleotide triphosphate hydrolases"/>
    <property type="match status" value="1"/>
</dbReference>
<dbReference type="InterPro" id="IPR047610">
    <property type="entry name" value="ImuA_translesion"/>
</dbReference>
<dbReference type="InterPro" id="IPR027417">
    <property type="entry name" value="P-loop_NTPase"/>
</dbReference>
<protein>
    <recommendedName>
        <fullName evidence="3">SOS cell division inhibitor SulA</fullName>
    </recommendedName>
</protein>
<gene>
    <name evidence="1" type="ORF">CF392_11765</name>
</gene>
<reference evidence="1 2" key="1">
    <citation type="submission" date="2017-07" db="EMBL/GenBank/DDBJ databases">
        <title>Tamlnaduibacter salinus (Mi-7) genome sequencing.</title>
        <authorList>
            <person name="Verma A."/>
            <person name="Krishnamurthi S."/>
        </authorList>
    </citation>
    <scope>NUCLEOTIDE SEQUENCE [LARGE SCALE GENOMIC DNA]</scope>
    <source>
        <strain evidence="1 2">Mi-7</strain>
    </source>
</reference>
<dbReference type="InterPro" id="IPR017166">
    <property type="entry name" value="UCP037290"/>
</dbReference>
<dbReference type="RefSeq" id="WP_095611653.1">
    <property type="nucleotide sequence ID" value="NZ_NMPM01000069.1"/>
</dbReference>
<comment type="caution">
    <text evidence="1">The sequence shown here is derived from an EMBL/GenBank/DDBJ whole genome shotgun (WGS) entry which is preliminary data.</text>
</comment>
<dbReference type="AlphaFoldDB" id="A0A2A2I1V9"/>
<evidence type="ECO:0000313" key="1">
    <source>
        <dbReference type="EMBL" id="PAV25274.1"/>
    </source>
</evidence>
<dbReference type="SUPFAM" id="SSF52540">
    <property type="entry name" value="P-loop containing nucleoside triphosphate hydrolases"/>
    <property type="match status" value="1"/>
</dbReference>
<dbReference type="PIRSF" id="PIRSF037290">
    <property type="entry name" value="UCP037290"/>
    <property type="match status" value="1"/>
</dbReference>
<evidence type="ECO:0000313" key="2">
    <source>
        <dbReference type="Proteomes" id="UP000218332"/>
    </source>
</evidence>
<dbReference type="NCBIfam" id="NF033429">
    <property type="entry name" value="ImuA_translesion"/>
    <property type="match status" value="1"/>
</dbReference>
<proteinExistence type="predicted"/>